<feature type="compositionally biased region" description="Low complexity" evidence="5">
    <location>
        <begin position="425"/>
        <end position="439"/>
    </location>
</feature>
<dbReference type="GO" id="GO:0006508">
    <property type="term" value="P:proteolysis"/>
    <property type="evidence" value="ECO:0007669"/>
    <property type="project" value="UniProtKB-KW"/>
</dbReference>
<dbReference type="CDD" id="cd02120">
    <property type="entry name" value="PA_subtilisin_like"/>
    <property type="match status" value="1"/>
</dbReference>
<dbReference type="GO" id="GO:0003676">
    <property type="term" value="F:nucleic acid binding"/>
    <property type="evidence" value="ECO:0007669"/>
    <property type="project" value="InterPro"/>
</dbReference>
<dbReference type="SUPFAM" id="SSF56672">
    <property type="entry name" value="DNA/RNA polymerases"/>
    <property type="match status" value="1"/>
</dbReference>
<dbReference type="InterPro" id="IPR012337">
    <property type="entry name" value="RNaseH-like_sf"/>
</dbReference>
<accession>A5AL79</accession>
<dbReference type="GO" id="GO:0015074">
    <property type="term" value="P:DNA integration"/>
    <property type="evidence" value="ECO:0007669"/>
    <property type="project" value="InterPro"/>
</dbReference>
<gene>
    <name evidence="8" type="ORF">VITISV_022424</name>
</gene>
<dbReference type="InterPro" id="IPR001584">
    <property type="entry name" value="Integrase_cat-core"/>
</dbReference>
<dbReference type="Pfam" id="PF13976">
    <property type="entry name" value="gag_pre-integrs"/>
    <property type="match status" value="1"/>
</dbReference>
<evidence type="ECO:0000256" key="2">
    <source>
        <dbReference type="ARBA" id="ARBA00022723"/>
    </source>
</evidence>
<feature type="transmembrane region" description="Helical" evidence="6">
    <location>
        <begin position="1583"/>
        <end position="1604"/>
    </location>
</feature>
<name>A5AL79_VITVI</name>
<dbReference type="InterPro" id="IPR013103">
    <property type="entry name" value="RVT_2"/>
</dbReference>
<keyword evidence="6" id="KW-0472">Membrane</keyword>
<protein>
    <recommendedName>
        <fullName evidence="7">Integrase catalytic domain-containing protein</fullName>
    </recommendedName>
</protein>
<dbReference type="SUPFAM" id="SSF53098">
    <property type="entry name" value="Ribonuclease H-like"/>
    <property type="match status" value="1"/>
</dbReference>
<dbReference type="OrthoDB" id="37484at2759"/>
<dbReference type="Pfam" id="PF07727">
    <property type="entry name" value="RVT_2"/>
    <property type="match status" value="2"/>
</dbReference>
<keyword evidence="3" id="KW-0064">Aspartyl protease</keyword>
<dbReference type="InterPro" id="IPR054722">
    <property type="entry name" value="PolX-like_BBD"/>
</dbReference>
<dbReference type="InterPro" id="IPR025724">
    <property type="entry name" value="GAG-pre-integrase_dom"/>
</dbReference>
<dbReference type="InterPro" id="IPR043502">
    <property type="entry name" value="DNA/RNA_pol_sf"/>
</dbReference>
<dbReference type="PANTHER" id="PTHR42648">
    <property type="entry name" value="TRANSPOSASE, PUTATIVE-RELATED"/>
    <property type="match status" value="1"/>
</dbReference>
<dbReference type="ExpressionAtlas" id="A5AL79">
    <property type="expression patterns" value="baseline"/>
</dbReference>
<evidence type="ECO:0000256" key="5">
    <source>
        <dbReference type="SAM" id="MobiDB-lite"/>
    </source>
</evidence>
<organism evidence="8">
    <name type="scientific">Vitis vinifera</name>
    <name type="common">Grape</name>
    <dbReference type="NCBI Taxonomy" id="29760"/>
    <lineage>
        <taxon>Eukaryota</taxon>
        <taxon>Viridiplantae</taxon>
        <taxon>Streptophyta</taxon>
        <taxon>Embryophyta</taxon>
        <taxon>Tracheophyta</taxon>
        <taxon>Spermatophyta</taxon>
        <taxon>Magnoliopsida</taxon>
        <taxon>eudicotyledons</taxon>
        <taxon>Gunneridae</taxon>
        <taxon>Pentapetalae</taxon>
        <taxon>rosids</taxon>
        <taxon>Vitales</taxon>
        <taxon>Vitaceae</taxon>
        <taxon>Viteae</taxon>
        <taxon>Vitis</taxon>
    </lineage>
</organism>
<feature type="domain" description="Integrase catalytic" evidence="7">
    <location>
        <begin position="694"/>
        <end position="803"/>
    </location>
</feature>
<sequence length="1678" mass="190109">MAKVGVGDAWRIRSCAYVIIQGRSFYTNGLPAEKFYPLVHSVDARAANASARDASTPTRQLCSVGSLDLEKVKRKIVYCLVGVNDNVEKSWVVAEAGGIVMILADCLSTDTLFPETHFVLTSHVSAFDGKVTMSGTLKNVGTSYIHNANGGAMWNIGEGGTQYALILKRVIKEKTLKAALEAKRDDEGATSNPGITLQLSAIKPLTRNNFEEWYESFNVHMTLHNLDLALRVDEPSKPTDVSSTDKGSFYERWEHFNRSCLMVVKYTMDKYIKECVPKKERVKDFLEYVKANYTKIDKAEMTTYLKLLTTTVYDGVSGVRDHIIKLKHYFNKANEMKVELSEKFLKWLILESLPASFDAVKLTYNALKEEWTLEEFMSIEVQHEVSLKKNETHSLALVTDQVSNMKKKPSHKNFGGSKQFKRKGNSSQGISNASASSNATKNERFKGKCNFCHKISHKQDDCFKFKNWLEKKKKSEIVVVVNLNANMIETNIVDVHANSWWLDTGATIYVTNSLQEMTNKRRSSKHEECVYMGDGSKVKVEFFGMIKLRLTIESFLLLHNVAYIPLLRRNLIYVSILDRQGYTFYFRGGKVDIFSNSVLIGNVVLFGNLYSLSLRHGPLCDSSFVNSVVGCKRARMNLSSSMLWHKCLGHISRQRLERLVRDGVLSNLDFLDFETYVVCLKEKIDRCGSTLDLIHTDICGPLTPPALGGYKYFITFIDDFSRYGYVELIHIDARYTMPDTPQQNGVAERRNRTLLDMVRCMLSNSSLLEFLWGVALRTATYILNQVPSKSMPKTPCELWLGKKPSLHHFHVWGGSQESNDSNRIRFGAEMRKLQPLEDDCSKLKEGFSKMISQPFCTVLWISLEVSRRDGSQTPQDESQLRSPARKTFCCEVISQPFLDVCEISQTSFSPAKCQPNFEDFSSEDERLSFLSLGVRKAGPTLGKASDLRPWRCTSLPLAEPLGGGLKVKDHLEWQVLGERYEPLQGAPAGHESVETPIGHESNGAVAGDRTPNQMVPLPLPLLGTNQEHVIIPFPTSHVPDVDVPIVQQSATNQGEHGDQVEPSIPVDGTVVDGIPLRISQTHEYDGYDVYDPVTYQEAIHCPQFTSWKETMDDEMNSMHMNGVWNLVEFPHGCKPVGCKWVFKTKRDSSWQIERYKARLVVKETFSPVSTKNSFRVIMAIVAHFDLELHQMDVKTAFLNGDLDEDVLRQWYLKFDRIITQNGFKENIVDRCIYLRVSGSSYIFLVLYVDDILLASNDSDLLIETKHMLSTHFDIKDLGEASYVLSIKILCDRANGVLKLSQRTYVKKILKRFNMHNCSSTRGPIVKGDKFSKAQCPQNDDERFNMHNSSSTRVPIVKGDKFSKAQSLCTRPDIAFVVGMLGRYLSNPRNQHWKAAKKILRYLQGTKDLILTYQCTNILDVVGFCDADFVGCIDDKKSTTGYTFVMAGGAISWKTVAFSKNTGNTSRSKHIDVKFYFVKEKVAESLIDIKHMSTKGMLADPLTKGLPIVVFHEHWERVFMVSLSAQLFRIRGSNDYLRCEDPMTIRAPRLPQLMVSMPHVSVQVSIVLPDMFNSPRSTRRAPRGSMLGFFGHTALMAFFQAYYFYFENHRVQGDQPSLCDSSYPFSEGFDSTEGCRPLKRSSLLITTREPWILLRYGIVAVDSHFSQWIPTRLARLAFD</sequence>
<feature type="region of interest" description="Disordered" evidence="5">
    <location>
        <begin position="404"/>
        <end position="439"/>
    </location>
</feature>
<dbReference type="GO" id="GO:0004190">
    <property type="term" value="F:aspartic-type endopeptidase activity"/>
    <property type="evidence" value="ECO:0007669"/>
    <property type="project" value="UniProtKB-KW"/>
</dbReference>
<dbReference type="Pfam" id="PF22936">
    <property type="entry name" value="Pol_BBD"/>
    <property type="match status" value="1"/>
</dbReference>
<keyword evidence="1" id="KW-0645">Protease</keyword>
<dbReference type="Pfam" id="PF14223">
    <property type="entry name" value="Retrotran_gag_2"/>
    <property type="match status" value="1"/>
</dbReference>
<dbReference type="CDD" id="cd09272">
    <property type="entry name" value="RNase_HI_RT_Ty1"/>
    <property type="match status" value="1"/>
</dbReference>
<reference evidence="8" key="1">
    <citation type="journal article" date="2007" name="PLoS ONE">
        <title>The first genome sequence of an elite grapevine cultivar (Pinot noir Vitis vinifera L.): coping with a highly heterozygous genome.</title>
        <authorList>
            <person name="Velasco R."/>
            <person name="Zharkikh A."/>
            <person name="Troggio M."/>
            <person name="Cartwright D.A."/>
            <person name="Cestaro A."/>
            <person name="Pruss D."/>
            <person name="Pindo M."/>
            <person name="FitzGerald L.M."/>
            <person name="Vezzulli S."/>
            <person name="Reid J."/>
            <person name="Malacarne G."/>
            <person name="Iliev D."/>
            <person name="Coppola G."/>
            <person name="Wardell B."/>
            <person name="Micheletti D."/>
            <person name="Macalma T."/>
            <person name="Facci M."/>
            <person name="Mitchell J.T."/>
            <person name="Perazzolli M."/>
            <person name="Eldredge G."/>
            <person name="Gatto P."/>
            <person name="Oyzerski R."/>
            <person name="Moretto M."/>
            <person name="Gutin N."/>
            <person name="Stefanini M."/>
            <person name="Chen Y."/>
            <person name="Segala C."/>
            <person name="Davenport C."/>
            <person name="Dematte L."/>
            <person name="Mraz A."/>
            <person name="Battilana J."/>
            <person name="Stormo K."/>
            <person name="Costa F."/>
            <person name="Tao Q."/>
            <person name="Si-Ammour A."/>
            <person name="Harkins T."/>
            <person name="Lackey A."/>
            <person name="Perbost C."/>
            <person name="Taillon B."/>
            <person name="Stella A."/>
            <person name="Solovyev V."/>
            <person name="Fawcett J.A."/>
            <person name="Sterck L."/>
            <person name="Vandepoele K."/>
            <person name="Grando S.M."/>
            <person name="Toppo S."/>
            <person name="Moser C."/>
            <person name="Lanchbury J."/>
            <person name="Bogden R."/>
            <person name="Skolnick M."/>
            <person name="Sgaramella V."/>
            <person name="Bhatnagar S.K."/>
            <person name="Fontana P."/>
            <person name="Gutin A."/>
            <person name="Van de Peer Y."/>
            <person name="Salamini F."/>
            <person name="Viola R."/>
        </authorList>
    </citation>
    <scope>NUCLEOTIDE SEQUENCE</scope>
</reference>
<evidence type="ECO:0000256" key="3">
    <source>
        <dbReference type="ARBA" id="ARBA00022750"/>
    </source>
</evidence>
<keyword evidence="2" id="KW-0479">Metal-binding</keyword>
<keyword evidence="6" id="KW-0812">Transmembrane</keyword>
<dbReference type="InterPro" id="IPR036397">
    <property type="entry name" value="RNaseH_sf"/>
</dbReference>
<evidence type="ECO:0000256" key="6">
    <source>
        <dbReference type="SAM" id="Phobius"/>
    </source>
</evidence>
<dbReference type="GO" id="GO:0046872">
    <property type="term" value="F:metal ion binding"/>
    <property type="evidence" value="ECO:0007669"/>
    <property type="project" value="UniProtKB-KW"/>
</dbReference>
<evidence type="ECO:0000256" key="1">
    <source>
        <dbReference type="ARBA" id="ARBA00022670"/>
    </source>
</evidence>
<dbReference type="PROSITE" id="PS50994">
    <property type="entry name" value="INTEGRASE"/>
    <property type="match status" value="1"/>
</dbReference>
<proteinExistence type="predicted"/>
<evidence type="ECO:0000256" key="4">
    <source>
        <dbReference type="ARBA" id="ARBA00022801"/>
    </source>
</evidence>
<dbReference type="EMBL" id="AM429359">
    <property type="protein sequence ID" value="CAN82299.1"/>
    <property type="molecule type" value="Genomic_DNA"/>
</dbReference>
<dbReference type="InterPro" id="IPR039537">
    <property type="entry name" value="Retrotran_Ty1/copia-like"/>
</dbReference>
<keyword evidence="6" id="KW-1133">Transmembrane helix</keyword>
<evidence type="ECO:0000313" key="8">
    <source>
        <dbReference type="EMBL" id="CAN82299.1"/>
    </source>
</evidence>
<dbReference type="Gene3D" id="3.30.420.10">
    <property type="entry name" value="Ribonuclease H-like superfamily/Ribonuclease H"/>
    <property type="match status" value="2"/>
</dbReference>
<evidence type="ECO:0000259" key="7">
    <source>
        <dbReference type="PROSITE" id="PS50994"/>
    </source>
</evidence>
<keyword evidence="4" id="KW-0378">Hydrolase</keyword>
<dbReference type="PANTHER" id="PTHR42648:SF28">
    <property type="entry name" value="TRANSPOSON-ENCODED PROTEIN WITH RIBONUCLEASE H-LIKE AND RETROVIRUS ZINC FINGER-LIKE DOMAINS"/>
    <property type="match status" value="1"/>
</dbReference>
<dbReference type="Gene3D" id="3.50.30.30">
    <property type="match status" value="1"/>
</dbReference>